<feature type="region of interest" description="Disordered" evidence="7">
    <location>
        <begin position="1"/>
        <end position="88"/>
    </location>
</feature>
<accession>A0A0A1TR66</accession>
<evidence type="ECO:0000256" key="5">
    <source>
        <dbReference type="ARBA" id="ARBA00023242"/>
    </source>
</evidence>
<evidence type="ECO:0000256" key="2">
    <source>
        <dbReference type="ARBA" id="ARBA00004604"/>
    </source>
</evidence>
<gene>
    <name evidence="8" type="ORF">VHEMI09915</name>
</gene>
<dbReference type="GO" id="GO:0006364">
    <property type="term" value="P:rRNA processing"/>
    <property type="evidence" value="ECO:0007669"/>
    <property type="project" value="UniProtKB-UniRule"/>
</dbReference>
<feature type="compositionally biased region" description="Acidic residues" evidence="7">
    <location>
        <begin position="174"/>
        <end position="202"/>
    </location>
</feature>
<feature type="region of interest" description="Disordered" evidence="7">
    <location>
        <begin position="169"/>
        <end position="219"/>
    </location>
</feature>
<dbReference type="Pfam" id="PF03998">
    <property type="entry name" value="Utp11"/>
    <property type="match status" value="1"/>
</dbReference>
<keyword evidence="4 6" id="KW-0698">rRNA processing</keyword>
<evidence type="ECO:0000256" key="6">
    <source>
        <dbReference type="PIRNR" id="PIRNR015952"/>
    </source>
</evidence>
<dbReference type="HOGENOM" id="CLU_061887_0_1_1"/>
<dbReference type="EMBL" id="CDHN01000007">
    <property type="protein sequence ID" value="CEJ94378.1"/>
    <property type="molecule type" value="Genomic_DNA"/>
</dbReference>
<reference evidence="8 9" key="1">
    <citation type="journal article" date="2015" name="Genome Announc.">
        <title>Draft Genome Sequence and Gene Annotation of the Entomopathogenic Fungus Verticillium hemipterigenum.</title>
        <authorList>
            <person name="Horn F."/>
            <person name="Habel A."/>
            <person name="Scharf D.H."/>
            <person name="Dworschak J."/>
            <person name="Brakhage A.A."/>
            <person name="Guthke R."/>
            <person name="Hertweck C."/>
            <person name="Linde J."/>
        </authorList>
    </citation>
    <scope>NUCLEOTIDE SEQUENCE [LARGE SCALE GENOMIC DNA]</scope>
</reference>
<keyword evidence="5 6" id="KW-0539">Nucleus</keyword>
<dbReference type="InterPro" id="IPR007144">
    <property type="entry name" value="SSU_processome_Utp11"/>
</dbReference>
<comment type="similarity">
    <text evidence="3 6">Belongs to the UTP11 family.</text>
</comment>
<evidence type="ECO:0000313" key="8">
    <source>
        <dbReference type="EMBL" id="CEJ94378.1"/>
    </source>
</evidence>
<evidence type="ECO:0000256" key="3">
    <source>
        <dbReference type="ARBA" id="ARBA00008105"/>
    </source>
</evidence>
<protein>
    <recommendedName>
        <fullName evidence="6">U3 small nucleolar RNA-associated protein 11</fullName>
        <shortName evidence="6">U3 snoRNA-associated protein 11</shortName>
    </recommendedName>
</protein>
<dbReference type="AlphaFoldDB" id="A0A0A1TR66"/>
<evidence type="ECO:0000256" key="1">
    <source>
        <dbReference type="ARBA" id="ARBA00004099"/>
    </source>
</evidence>
<proteinExistence type="inferred from homology"/>
<comment type="subcellular location">
    <subcellularLocation>
        <location evidence="2 6">Nucleus</location>
        <location evidence="2 6">Nucleolus</location>
    </subcellularLocation>
</comment>
<dbReference type="PANTHER" id="PTHR12838">
    <property type="entry name" value="U3 SMALL NUCLEOLAR RNA-ASSOCIATED PROTEIN 11"/>
    <property type="match status" value="1"/>
</dbReference>
<keyword evidence="9" id="KW-1185">Reference proteome</keyword>
<feature type="compositionally biased region" description="Basic residues" evidence="7">
    <location>
        <begin position="255"/>
        <end position="267"/>
    </location>
</feature>
<dbReference type="PANTHER" id="PTHR12838:SF0">
    <property type="entry name" value="U3 SMALL NUCLEOLAR RNA-ASSOCIATED PROTEIN 11-RELATED"/>
    <property type="match status" value="1"/>
</dbReference>
<comment type="function">
    <text evidence="1 6">Involved in nucleolar processing of pre-18S ribosomal RNA.</text>
</comment>
<dbReference type="PIRSF" id="PIRSF015952">
    <property type="entry name" value="U3snoRNP11"/>
    <property type="match status" value="1"/>
</dbReference>
<feature type="region of interest" description="Disordered" evidence="7">
    <location>
        <begin position="240"/>
        <end position="267"/>
    </location>
</feature>
<feature type="compositionally biased region" description="Polar residues" evidence="7">
    <location>
        <begin position="76"/>
        <end position="85"/>
    </location>
</feature>
<name>A0A0A1TR66_9HYPO</name>
<organism evidence="8 9">
    <name type="scientific">[Torrubiella] hemipterigena</name>
    <dbReference type="NCBI Taxonomy" id="1531966"/>
    <lineage>
        <taxon>Eukaryota</taxon>
        <taxon>Fungi</taxon>
        <taxon>Dikarya</taxon>
        <taxon>Ascomycota</taxon>
        <taxon>Pezizomycotina</taxon>
        <taxon>Sordariomycetes</taxon>
        <taxon>Hypocreomycetidae</taxon>
        <taxon>Hypocreales</taxon>
        <taxon>Clavicipitaceae</taxon>
        <taxon>Clavicipitaceae incertae sedis</taxon>
        <taxon>'Torrubiella' clade</taxon>
    </lineage>
</organism>
<sequence>MSSMRNAVQRRNHKERAQPTERGRLGLLEKKKDYSARAKDYNKKKQQLKNLRQKASERNEDEFYFGMMSRKGPGSRLQNGKSWSGTIEGDRGNKVLDQDTVRLLKTQDIGYVRTMKNVIMKEVARLEQQIVMTRGLDNLDADEDEDDFDFDDDDEDAMPTFRKLKAPRKIQFLDTEEEQEEIADEADNGHTDDEDDEADEAKEEQNAEREKSARSLQRRLENARKKLAALAKAEAALEVQKAKMAKTATSSGTSRRGKKIMVRARKR</sequence>
<dbReference type="GO" id="GO:0032040">
    <property type="term" value="C:small-subunit processome"/>
    <property type="evidence" value="ECO:0007669"/>
    <property type="project" value="UniProtKB-UniRule"/>
</dbReference>
<feature type="compositionally biased region" description="Basic and acidic residues" evidence="7">
    <location>
        <begin position="203"/>
        <end position="219"/>
    </location>
</feature>
<evidence type="ECO:0000313" key="9">
    <source>
        <dbReference type="Proteomes" id="UP000039046"/>
    </source>
</evidence>
<feature type="compositionally biased region" description="Basic and acidic residues" evidence="7">
    <location>
        <begin position="15"/>
        <end position="43"/>
    </location>
</feature>
<dbReference type="Proteomes" id="UP000039046">
    <property type="component" value="Unassembled WGS sequence"/>
</dbReference>
<dbReference type="OrthoDB" id="29058at2759"/>
<comment type="subunit">
    <text evidence="6">Component of the ribosomal small subunit (SSU) processome.</text>
</comment>
<evidence type="ECO:0000256" key="4">
    <source>
        <dbReference type="ARBA" id="ARBA00022552"/>
    </source>
</evidence>
<evidence type="ECO:0000256" key="7">
    <source>
        <dbReference type="SAM" id="MobiDB-lite"/>
    </source>
</evidence>
<dbReference type="STRING" id="1531966.A0A0A1TR66"/>